<evidence type="ECO:0000259" key="3">
    <source>
        <dbReference type="Pfam" id="PF25087"/>
    </source>
</evidence>
<dbReference type="Pfam" id="PF01370">
    <property type="entry name" value="Epimerase"/>
    <property type="match status" value="1"/>
</dbReference>
<dbReference type="InterPro" id="IPR005835">
    <property type="entry name" value="NTP_transferase_dom"/>
</dbReference>
<keyword evidence="4" id="KW-0808">Transferase</keyword>
<dbReference type="Proteomes" id="UP000248214">
    <property type="component" value="Unassembled WGS sequence"/>
</dbReference>
<dbReference type="InterPro" id="IPR036291">
    <property type="entry name" value="NAD(P)-bd_dom_sf"/>
</dbReference>
<dbReference type="Gene3D" id="3.40.50.720">
    <property type="entry name" value="NAD(P)-binding Rossmann-like Domain"/>
    <property type="match status" value="1"/>
</dbReference>
<dbReference type="PRINTS" id="PR01713">
    <property type="entry name" value="NUCEPIMERASE"/>
</dbReference>
<dbReference type="OrthoDB" id="9811743at2"/>
<dbReference type="PANTHER" id="PTHR42883">
    <property type="entry name" value="GLUCOSE-1-PHOSPHATE THYMIDYLTRANSFERASE"/>
    <property type="match status" value="1"/>
</dbReference>
<dbReference type="PANTHER" id="PTHR42883:SF2">
    <property type="entry name" value="THYMIDYLYLTRANSFERASE"/>
    <property type="match status" value="1"/>
</dbReference>
<dbReference type="NCBIfam" id="TIGR01208">
    <property type="entry name" value="rmlA_long"/>
    <property type="match status" value="1"/>
</dbReference>
<dbReference type="Gene3D" id="2.160.10.10">
    <property type="entry name" value="Hexapeptide repeat proteins"/>
    <property type="match status" value="1"/>
</dbReference>
<sequence length="664" mass="75081">MKGLILAAGKGKRLRPFSFSKPKPLLPVANQPVILYGIDHLVHLGISEIGIVIQEEQKEIFKTTLKRKYDKNINITYIYQKEQKGISHAVQQAESFINNDSFVLLLGDNLICEPLNLLMEEFNKEGVHSTVLVTEVNKPKDYGIAEIINNKIIHIEEKPANPKSNLAVIGAYIFDSNIFKAIQSIAPSSRGEYEITDAIQWLIDHDYHVNYIKTDQPTSDVGNVERWLEANRWMLQRHSEEGELDLNENVQNSLIIPPVKIGDECRIKDAVLGPYVSIGSNTTIEKCSIKNSIILKDSKIKNIPFDISDSIFGEETRLEKKGKSDSTFRGILGDQSSILLPSSSLATEKDHREKRRALVTGCAGFIGSTLTEHLLKQGYVVTGVDCFTNNYDQSIKQHNISRFKHDKNFKWIEENLVDIDLKDLIKKQDYVFHQAALPGVRKSWGDEFFEYVNLNIYATQKLLEAVRDSEVKKMIYASSSSIYGTMNGPTLEDKIPAPFSPYGVTKLSAEHLCQLYYRNYGIPVVSLRYFTVFGPRQRPDMAIHRFIKNIIEEKPITVYGQGNQTRDFTYISDVIDANMRALELGGPGEVYNVGGGTKIALLDLIEMIERVTGKKAKIVFNSKQPGDAEHTWADITKAQNELQYNPAYSLEKGLYKQLSHIRSL</sequence>
<dbReference type="AlphaFoldDB" id="A0A323TG60"/>
<dbReference type="RefSeq" id="WP_110610402.1">
    <property type="nucleotide sequence ID" value="NZ_PDOD01000003.1"/>
</dbReference>
<feature type="domain" description="Nucleotidyl transferase" evidence="1">
    <location>
        <begin position="2"/>
        <end position="234"/>
    </location>
</feature>
<comment type="caution">
    <text evidence="4">The sequence shown here is derived from an EMBL/GenBank/DDBJ whole genome shotgun (WGS) entry which is preliminary data.</text>
</comment>
<protein>
    <submittedName>
        <fullName evidence="4">Glucose-1-phosphate thymidylyltransferase</fullName>
    </submittedName>
</protein>
<evidence type="ECO:0000313" key="5">
    <source>
        <dbReference type="Proteomes" id="UP000248214"/>
    </source>
</evidence>
<name>A0A323TG60_9BACI</name>
<dbReference type="InterPro" id="IPR029044">
    <property type="entry name" value="Nucleotide-diphossugar_trans"/>
</dbReference>
<dbReference type="EMBL" id="PDOD01000003">
    <property type="protein sequence ID" value="PYZ92854.1"/>
    <property type="molecule type" value="Genomic_DNA"/>
</dbReference>
<dbReference type="InterPro" id="IPR005908">
    <property type="entry name" value="G1P_thy_trans_l"/>
</dbReference>
<dbReference type="CDD" id="cd04189">
    <property type="entry name" value="G1P_TT_long"/>
    <property type="match status" value="1"/>
</dbReference>
<dbReference type="Gene3D" id="3.90.550.10">
    <property type="entry name" value="Spore Coat Polysaccharide Biosynthesis Protein SpsA, Chain A"/>
    <property type="match status" value="1"/>
</dbReference>
<dbReference type="Gene3D" id="3.90.25.10">
    <property type="entry name" value="UDP-galactose 4-epimerase, domain 1"/>
    <property type="match status" value="1"/>
</dbReference>
<organism evidence="4 5">
    <name type="scientific">Salipaludibacillus keqinensis</name>
    <dbReference type="NCBI Taxonomy" id="2045207"/>
    <lineage>
        <taxon>Bacteria</taxon>
        <taxon>Bacillati</taxon>
        <taxon>Bacillota</taxon>
        <taxon>Bacilli</taxon>
        <taxon>Bacillales</taxon>
        <taxon>Bacillaceae</taxon>
    </lineage>
</organism>
<dbReference type="InterPro" id="IPR001509">
    <property type="entry name" value="Epimerase_deHydtase"/>
</dbReference>
<dbReference type="Pfam" id="PF00483">
    <property type="entry name" value="NTP_transferase"/>
    <property type="match status" value="1"/>
</dbReference>
<dbReference type="SUPFAM" id="SSF51735">
    <property type="entry name" value="NAD(P)-binding Rossmann-fold domains"/>
    <property type="match status" value="1"/>
</dbReference>
<evidence type="ECO:0000259" key="2">
    <source>
        <dbReference type="Pfam" id="PF01370"/>
    </source>
</evidence>
<accession>A0A323TG60</accession>
<keyword evidence="5" id="KW-1185">Reference proteome</keyword>
<proteinExistence type="predicted"/>
<dbReference type="Pfam" id="PF25087">
    <property type="entry name" value="GMPPB_C"/>
    <property type="match status" value="1"/>
</dbReference>
<dbReference type="InterPro" id="IPR056729">
    <property type="entry name" value="GMPPB_C"/>
</dbReference>
<reference evidence="4 5" key="1">
    <citation type="submission" date="2017-10" db="EMBL/GenBank/DDBJ databases">
        <title>Bacillus sp. nov., a halophilic bacterium isolated from a Keqin Lake.</title>
        <authorList>
            <person name="Wang H."/>
        </authorList>
    </citation>
    <scope>NUCLEOTIDE SEQUENCE [LARGE SCALE GENOMIC DNA]</scope>
    <source>
        <strain evidence="4 5">KQ-12</strain>
    </source>
</reference>
<feature type="domain" description="Mannose-1-phosphate guanyltransferase C-terminal" evidence="3">
    <location>
        <begin position="255"/>
        <end position="323"/>
    </location>
</feature>
<dbReference type="GO" id="GO:0016740">
    <property type="term" value="F:transferase activity"/>
    <property type="evidence" value="ECO:0007669"/>
    <property type="project" value="UniProtKB-KW"/>
</dbReference>
<feature type="domain" description="NAD-dependent epimerase/dehydratase" evidence="2">
    <location>
        <begin position="357"/>
        <end position="594"/>
    </location>
</feature>
<gene>
    <name evidence="4" type="ORF">CR194_14510</name>
</gene>
<dbReference type="SUPFAM" id="SSF53448">
    <property type="entry name" value="Nucleotide-diphospho-sugar transferases"/>
    <property type="match status" value="1"/>
</dbReference>
<evidence type="ECO:0000313" key="4">
    <source>
        <dbReference type="EMBL" id="PYZ92854.1"/>
    </source>
</evidence>
<evidence type="ECO:0000259" key="1">
    <source>
        <dbReference type="Pfam" id="PF00483"/>
    </source>
</evidence>